<dbReference type="InterPro" id="IPR027417">
    <property type="entry name" value="P-loop_NTPase"/>
</dbReference>
<dbReference type="Pfam" id="PF13361">
    <property type="entry name" value="UvrD_C"/>
    <property type="match status" value="2"/>
</dbReference>
<dbReference type="InterPro" id="IPR014016">
    <property type="entry name" value="UvrD-like_ATP-bd"/>
</dbReference>
<dbReference type="GO" id="GO:0043138">
    <property type="term" value="F:3'-5' DNA helicase activity"/>
    <property type="evidence" value="ECO:0007669"/>
    <property type="project" value="UniProtKB-EC"/>
</dbReference>
<feature type="binding site" evidence="9">
    <location>
        <begin position="96"/>
        <end position="103"/>
    </location>
    <ligand>
        <name>ATP</name>
        <dbReference type="ChEBI" id="CHEBI:30616"/>
    </ligand>
</feature>
<feature type="region of interest" description="Disordered" evidence="10">
    <location>
        <begin position="1"/>
        <end position="46"/>
    </location>
</feature>
<keyword evidence="3 9" id="KW-0347">Helicase</keyword>
<comment type="catalytic activity">
    <reaction evidence="8">
        <text>ATP + H2O = ADP + phosphate + H(+)</text>
        <dbReference type="Rhea" id="RHEA:13065"/>
        <dbReference type="ChEBI" id="CHEBI:15377"/>
        <dbReference type="ChEBI" id="CHEBI:15378"/>
        <dbReference type="ChEBI" id="CHEBI:30616"/>
        <dbReference type="ChEBI" id="CHEBI:43474"/>
        <dbReference type="ChEBI" id="CHEBI:456216"/>
        <dbReference type="EC" id="5.6.2.4"/>
    </reaction>
</comment>
<feature type="compositionally biased region" description="Basic and acidic residues" evidence="10">
    <location>
        <begin position="852"/>
        <end position="885"/>
    </location>
</feature>
<dbReference type="EMBL" id="KQ235063">
    <property type="protein sequence ID" value="KMZ92677.1"/>
    <property type="molecule type" value="Genomic_DNA"/>
</dbReference>
<dbReference type="PROSITE" id="PS51198">
    <property type="entry name" value="UVRD_HELICASE_ATP_BIND"/>
    <property type="match status" value="1"/>
</dbReference>
<evidence type="ECO:0000256" key="1">
    <source>
        <dbReference type="ARBA" id="ARBA00022741"/>
    </source>
</evidence>
<evidence type="ECO:0000256" key="2">
    <source>
        <dbReference type="ARBA" id="ARBA00022801"/>
    </source>
</evidence>
<dbReference type="GO" id="GO:0016787">
    <property type="term" value="F:hydrolase activity"/>
    <property type="evidence" value="ECO:0007669"/>
    <property type="project" value="UniProtKB-UniRule"/>
</dbReference>
<evidence type="ECO:0000256" key="9">
    <source>
        <dbReference type="PROSITE-ProRule" id="PRU00560"/>
    </source>
</evidence>
<organism evidence="13 14">
    <name type="scientific">Plasmodium vivax Mauritania I</name>
    <dbReference type="NCBI Taxonomy" id="1035515"/>
    <lineage>
        <taxon>Eukaryota</taxon>
        <taxon>Sar</taxon>
        <taxon>Alveolata</taxon>
        <taxon>Apicomplexa</taxon>
        <taxon>Aconoidasida</taxon>
        <taxon>Haemosporida</taxon>
        <taxon>Plasmodiidae</taxon>
        <taxon>Plasmodium</taxon>
        <taxon>Plasmodium (Plasmodium)</taxon>
    </lineage>
</organism>
<comment type="catalytic activity">
    <reaction evidence="6">
        <text>Couples ATP hydrolysis with the unwinding of duplex DNA by translocating in the 3'-5' direction.</text>
        <dbReference type="EC" id="5.6.2.4"/>
    </reaction>
</comment>
<evidence type="ECO:0000313" key="13">
    <source>
        <dbReference type="EMBL" id="KMZ92677.1"/>
    </source>
</evidence>
<evidence type="ECO:0000259" key="11">
    <source>
        <dbReference type="PROSITE" id="PS51198"/>
    </source>
</evidence>
<protein>
    <recommendedName>
        <fullName evidence="7">DNA 3'-5' helicase</fullName>
        <ecNumber evidence="7">5.6.2.4</ecNumber>
    </recommendedName>
</protein>
<keyword evidence="4 9" id="KW-0067">ATP-binding</keyword>
<feature type="compositionally biased region" description="Basic and acidic residues" evidence="10">
    <location>
        <begin position="236"/>
        <end position="261"/>
    </location>
</feature>
<dbReference type="GO" id="GO:0005524">
    <property type="term" value="F:ATP binding"/>
    <property type="evidence" value="ECO:0007669"/>
    <property type="project" value="UniProtKB-UniRule"/>
</dbReference>
<gene>
    <name evidence="13" type="ORF">PVMG_01265</name>
</gene>
<keyword evidence="5" id="KW-0413">Isomerase</keyword>
<dbReference type="InterPro" id="IPR000212">
    <property type="entry name" value="DNA_helicase_UvrD/REP"/>
</dbReference>
<dbReference type="GO" id="GO:0005634">
    <property type="term" value="C:nucleus"/>
    <property type="evidence" value="ECO:0007669"/>
    <property type="project" value="TreeGrafter"/>
</dbReference>
<evidence type="ECO:0000313" key="14">
    <source>
        <dbReference type="Proteomes" id="UP000053776"/>
    </source>
</evidence>
<feature type="region of interest" description="Disordered" evidence="10">
    <location>
        <begin position="236"/>
        <end position="268"/>
    </location>
</feature>
<evidence type="ECO:0000256" key="4">
    <source>
        <dbReference type="ARBA" id="ARBA00022840"/>
    </source>
</evidence>
<dbReference type="Gene3D" id="3.40.50.300">
    <property type="entry name" value="P-loop containing nucleotide triphosphate hydrolases"/>
    <property type="match status" value="4"/>
</dbReference>
<evidence type="ECO:0000256" key="8">
    <source>
        <dbReference type="ARBA" id="ARBA00048988"/>
    </source>
</evidence>
<feature type="region of interest" description="Disordered" evidence="10">
    <location>
        <begin position="284"/>
        <end position="308"/>
    </location>
</feature>
<dbReference type="EC" id="5.6.2.4" evidence="7"/>
<sequence length="1035" mass="117910">MPRGERPDEGETKRRKGGDDNTGGERPDEGETKRRKGGDENTGEERLEVPNARLSMMKDKSWSSESMFNSILFSNLSKEQIKIVQVPLNRNVCIIACPGSGKTSTLTARIIRSIIEKKKSVVCITFTNYAANDLKEKITKKVNCLIDLYLDTDVRCKLFAGKTSSRKFDTSSKLHSTIHSFCRYLLFKYKGPFKILSDFICSNVIKLAFNNFYASFLKGKSAQGVAREAAGREAAGREAAGREAAGREAAGRDAAGRDASGDPKGPFNLADFFSTLRRSFSKRDAQEIEDEAEGQDDGEDDEEEDCEGDDGDDHFYDYLYHVKPANERKDHFEHADIPSILKKKHILFLKKKIKLLKYVELYQMKIEVNPIEAKFYAEYKRILQTAKHVYYDFDDLLIETYRLMKEDQRARDKILGEWHYVFCDEFQDINTTQFNILQFFANGGGGGREEASPHSVNRSKGAAPPHSVNRSKGRGTQLTDRSLTVIGDDDQSIYSFRGAHINVFDKILKEHNCLLFKLGTNFRSTKEIVRVSCNLILHNANCRIAKELRTNNVQGEKVNFHAFKTNKDQVSFILCQIIFLKKKYSYKFGDFVILSRTNRTLRETLKCMHSVEVRRRAAKFFREREASAAGVSAAAGGVNAAVGVDAAGVSAETFKIPIKELNKKKSFFGSREIVELITVLRFLLNVHDDIILKKAFKIVKNDRAVRAILEKLQGGHFGGDLEGEAGGEGEAGDACSPAAGGSGPSLFNRIERITHWYILRKRNQLKGGEARHLDAFTEAEIKKILDFFFCVNYFLKFASQPNSVYSLVMDMLSKTSFVQRTLKRVRRRREGEKRAQPDGEQEQQEGESEQPDGEREQPDGEREQRDGEQRREKRPRDETHPDLVNELKIKRDLQRQFGLSEEDLAENEMQNIFVLLEMTMEYQPNQINQNCSDCLISFLNDFKNDIHDRMLVEKVTLTTIHKSKGLEWKVVFIVNAIEGEIPQTAENNRDVIEERKIFYVGITRAKFFLYLLCFLQNSHTAEKNTVSRFVSQMAI</sequence>
<keyword evidence="2 9" id="KW-0378">Hydrolase</keyword>
<evidence type="ECO:0000256" key="6">
    <source>
        <dbReference type="ARBA" id="ARBA00034617"/>
    </source>
</evidence>
<name>A0A0J9TDE0_PLAVI</name>
<dbReference type="GO" id="GO:0000725">
    <property type="term" value="P:recombinational repair"/>
    <property type="evidence" value="ECO:0007669"/>
    <property type="project" value="TreeGrafter"/>
</dbReference>
<dbReference type="PROSITE" id="PS51217">
    <property type="entry name" value="UVRD_HELICASE_CTER"/>
    <property type="match status" value="1"/>
</dbReference>
<dbReference type="InterPro" id="IPR014017">
    <property type="entry name" value="DNA_helicase_UvrD-like_C"/>
</dbReference>
<feature type="compositionally biased region" description="Acidic residues" evidence="10">
    <location>
        <begin position="287"/>
        <end position="308"/>
    </location>
</feature>
<dbReference type="PANTHER" id="PTHR11070">
    <property type="entry name" value="UVRD / RECB / PCRA DNA HELICASE FAMILY MEMBER"/>
    <property type="match status" value="1"/>
</dbReference>
<dbReference type="AlphaFoldDB" id="A0A0J9TDE0"/>
<feature type="domain" description="UvrD-like helicase ATP-binding" evidence="11">
    <location>
        <begin position="75"/>
        <end position="525"/>
    </location>
</feature>
<accession>A0A0J9TDE0</accession>
<reference evidence="13 14" key="1">
    <citation type="submission" date="2011-08" db="EMBL/GenBank/DDBJ databases">
        <title>The Genome Sequence of Plasmodium vivax Mauritania I.</title>
        <authorList>
            <consortium name="The Broad Institute Genome Sequencing Platform"/>
            <consortium name="The Broad Institute Genome Sequencing Center for Infectious Disease"/>
            <person name="Neafsey D."/>
            <person name="Carlton J."/>
            <person name="Barnwell J."/>
            <person name="Collins W."/>
            <person name="Escalante A."/>
            <person name="Mullikin J."/>
            <person name="Saul A."/>
            <person name="Guigo R."/>
            <person name="Camara F."/>
            <person name="Young S.K."/>
            <person name="Zeng Q."/>
            <person name="Gargeya S."/>
            <person name="Fitzgerald M."/>
            <person name="Haas B."/>
            <person name="Abouelleil A."/>
            <person name="Alvarado L."/>
            <person name="Arachchi H.M."/>
            <person name="Berlin A."/>
            <person name="Brown A."/>
            <person name="Chapman S.B."/>
            <person name="Chen Z."/>
            <person name="Dunbar C."/>
            <person name="Freedman E."/>
            <person name="Gearin G."/>
            <person name="Gellesch M."/>
            <person name="Goldberg J."/>
            <person name="Griggs A."/>
            <person name="Gujja S."/>
            <person name="Heiman D."/>
            <person name="Howarth C."/>
            <person name="Larson L."/>
            <person name="Lui A."/>
            <person name="MacDonald P.J.P."/>
            <person name="Montmayeur A."/>
            <person name="Murphy C."/>
            <person name="Neiman D."/>
            <person name="Pearson M."/>
            <person name="Priest M."/>
            <person name="Roberts A."/>
            <person name="Saif S."/>
            <person name="Shea T."/>
            <person name="Shenoy N."/>
            <person name="Sisk P."/>
            <person name="Stolte C."/>
            <person name="Sykes S."/>
            <person name="Wortman J."/>
            <person name="Nusbaum C."/>
            <person name="Birren B."/>
        </authorList>
    </citation>
    <scope>NUCLEOTIDE SEQUENCE [LARGE SCALE GENOMIC DNA]</scope>
    <source>
        <strain evidence="13 14">Mauritania I</strain>
    </source>
</reference>
<feature type="domain" description="UvrD-like helicase C-terminal" evidence="12">
    <location>
        <begin position="527"/>
        <end position="965"/>
    </location>
</feature>
<feature type="region of interest" description="Disordered" evidence="10">
    <location>
        <begin position="447"/>
        <end position="476"/>
    </location>
</feature>
<dbReference type="Proteomes" id="UP000053776">
    <property type="component" value="Unassembled WGS sequence"/>
</dbReference>
<evidence type="ECO:0000256" key="7">
    <source>
        <dbReference type="ARBA" id="ARBA00034808"/>
    </source>
</evidence>
<dbReference type="Gene3D" id="1.10.486.10">
    <property type="entry name" value="PCRA, domain 4"/>
    <property type="match status" value="1"/>
</dbReference>
<dbReference type="SUPFAM" id="SSF52540">
    <property type="entry name" value="P-loop containing nucleoside triphosphate hydrolases"/>
    <property type="match status" value="1"/>
</dbReference>
<dbReference type="GO" id="GO:0003677">
    <property type="term" value="F:DNA binding"/>
    <property type="evidence" value="ECO:0007669"/>
    <property type="project" value="InterPro"/>
</dbReference>
<feature type="compositionally biased region" description="Acidic residues" evidence="10">
    <location>
        <begin position="839"/>
        <end position="851"/>
    </location>
</feature>
<keyword evidence="1 9" id="KW-0547">Nucleotide-binding</keyword>
<evidence type="ECO:0000256" key="5">
    <source>
        <dbReference type="ARBA" id="ARBA00023235"/>
    </source>
</evidence>
<evidence type="ECO:0000259" key="12">
    <source>
        <dbReference type="PROSITE" id="PS51217"/>
    </source>
</evidence>
<dbReference type="OrthoDB" id="417752at2759"/>
<dbReference type="Pfam" id="PF00580">
    <property type="entry name" value="UvrD-helicase"/>
    <property type="match status" value="1"/>
</dbReference>
<evidence type="ECO:0000256" key="10">
    <source>
        <dbReference type="SAM" id="MobiDB-lite"/>
    </source>
</evidence>
<evidence type="ECO:0000256" key="3">
    <source>
        <dbReference type="ARBA" id="ARBA00022806"/>
    </source>
</evidence>
<feature type="region of interest" description="Disordered" evidence="10">
    <location>
        <begin position="823"/>
        <end position="885"/>
    </location>
</feature>
<proteinExistence type="predicted"/>
<dbReference type="PANTHER" id="PTHR11070:SF2">
    <property type="entry name" value="ATP-DEPENDENT DNA HELICASE SRS2"/>
    <property type="match status" value="1"/>
</dbReference>